<proteinExistence type="predicted"/>
<dbReference type="EMBL" id="AVCI01000005">
    <property type="protein sequence ID" value="KFN43659.1"/>
    <property type="molecule type" value="Genomic_DNA"/>
</dbReference>
<evidence type="ECO:0000256" key="1">
    <source>
        <dbReference type="SAM" id="Phobius"/>
    </source>
</evidence>
<sequence>MLDRTWQAGVAMSSTKSWTCPACHLPATTPYCPQCGERPLDPRELSLRGVISQGLHAFTNLDARLLRTVRCLIARPGMLTQLYLKGPRKPFIGPFALFLLANVVFVAMESLSDSHIFSPTLENHLHRQPWSPWAQEQVAQHLLAANTTLAGYAPIFNQAVNTNAQSFVFMMVPPLALLAALVFYRRHRPFVANLAFSLHFHAFVLLLFSAALLVPTVDKWFGGVGLGSQRLDDVLSISLLAITAFYFYCAVGPVYEVRGGWRVLQAILLAMGAAAVVLGYRFALFLITLYATT</sequence>
<dbReference type="AlphaFoldDB" id="A0A091AYC6"/>
<evidence type="ECO:0008006" key="4">
    <source>
        <dbReference type="Google" id="ProtNLM"/>
    </source>
</evidence>
<feature type="transmembrane region" description="Helical" evidence="1">
    <location>
        <begin position="164"/>
        <end position="184"/>
    </location>
</feature>
<keyword evidence="3" id="KW-1185">Reference proteome</keyword>
<dbReference type="STRING" id="1121015.GCA_000420545_00873"/>
<dbReference type="Proteomes" id="UP000029385">
    <property type="component" value="Unassembled WGS sequence"/>
</dbReference>
<keyword evidence="1" id="KW-0812">Transmembrane</keyword>
<gene>
    <name evidence="2" type="ORF">N789_10305</name>
</gene>
<reference evidence="2 3" key="1">
    <citation type="submission" date="2013-09" db="EMBL/GenBank/DDBJ databases">
        <title>Genome sequencing of Arenimonas oryziterrae.</title>
        <authorList>
            <person name="Chen F."/>
            <person name="Wang G."/>
        </authorList>
    </citation>
    <scope>NUCLEOTIDE SEQUENCE [LARGE SCALE GENOMIC DNA]</scope>
    <source>
        <strain evidence="2 3">YC6267</strain>
    </source>
</reference>
<dbReference type="eggNOG" id="ENOG503335F">
    <property type="taxonomic scope" value="Bacteria"/>
</dbReference>
<dbReference type="PATRIC" id="fig|1121015.4.peg.1548"/>
<dbReference type="InterPro" id="IPR022134">
    <property type="entry name" value="DUF3667"/>
</dbReference>
<feature type="transmembrane region" description="Helical" evidence="1">
    <location>
        <begin position="267"/>
        <end position="291"/>
    </location>
</feature>
<dbReference type="OrthoDB" id="9801597at2"/>
<dbReference type="Pfam" id="PF12412">
    <property type="entry name" value="DUF3667"/>
    <property type="match status" value="1"/>
</dbReference>
<feature type="transmembrane region" description="Helical" evidence="1">
    <location>
        <begin position="234"/>
        <end position="255"/>
    </location>
</feature>
<keyword evidence="1" id="KW-0472">Membrane</keyword>
<feature type="transmembrane region" description="Helical" evidence="1">
    <location>
        <begin position="91"/>
        <end position="108"/>
    </location>
</feature>
<comment type="caution">
    <text evidence="2">The sequence shown here is derived from an EMBL/GenBank/DDBJ whole genome shotgun (WGS) entry which is preliminary data.</text>
</comment>
<evidence type="ECO:0000313" key="3">
    <source>
        <dbReference type="Proteomes" id="UP000029385"/>
    </source>
</evidence>
<organism evidence="2 3">
    <name type="scientific">Arenimonas oryziterrae DSM 21050 = YC6267</name>
    <dbReference type="NCBI Taxonomy" id="1121015"/>
    <lineage>
        <taxon>Bacteria</taxon>
        <taxon>Pseudomonadati</taxon>
        <taxon>Pseudomonadota</taxon>
        <taxon>Gammaproteobacteria</taxon>
        <taxon>Lysobacterales</taxon>
        <taxon>Lysobacteraceae</taxon>
        <taxon>Arenimonas</taxon>
    </lineage>
</organism>
<evidence type="ECO:0000313" key="2">
    <source>
        <dbReference type="EMBL" id="KFN43659.1"/>
    </source>
</evidence>
<feature type="transmembrane region" description="Helical" evidence="1">
    <location>
        <begin position="191"/>
        <end position="214"/>
    </location>
</feature>
<name>A0A091AYC6_9GAMM</name>
<accession>A0A091AYC6</accession>
<protein>
    <recommendedName>
        <fullName evidence="4">DUF3667 domain-containing protein</fullName>
    </recommendedName>
</protein>
<keyword evidence="1" id="KW-1133">Transmembrane helix</keyword>